<dbReference type="PIR" id="A59453">
    <property type="entry name" value="A59453"/>
</dbReference>
<name>P84512_BURLE</name>
<keyword id="KW-0903">Direct protein sequencing</keyword>
<sequence>NSDDPCDELVLQENCDIEVQQCQESGGQDCSTDHEECMARLRLSCDDSNVDFETTASPSR</sequence>
<organism evidence="1">
    <name type="scientific">Bursatella leachii</name>
    <name type="common">Ragged sea hare</name>
    <dbReference type="NCBI Taxonomy" id="6508"/>
    <lineage>
        <taxon>Eukaryota</taxon>
        <taxon>Metazoa</taxon>
        <taxon>Spiralia</taxon>
        <taxon>Lophotrochozoa</taxon>
        <taxon>Mollusca</taxon>
        <taxon>Gastropoda</taxon>
        <taxon>Heterobranchia</taxon>
        <taxon>Euthyneura</taxon>
        <taxon>Tectipleura</taxon>
        <taxon>Aplysiida</taxon>
        <taxon>Aplysioidea</taxon>
        <taxon>Aplysiidae</taxon>
        <taxon>Bursatella</taxon>
    </lineage>
</organism>
<protein>
    <submittedName>
        <fullName evidence="1">Attractin</fullName>
    </submittedName>
</protein>
<evidence type="ECO:0000313" key="1">
    <source>
        <dbReference type="PIR" id="A59453"/>
    </source>
</evidence>
<proteinExistence type="evidence at protein level"/>
<reference evidence="1" key="1">
    <citation type="submission" date="2002-11" db="PIR data bank">
        <authorList>
            <person name="Nagle G."/>
        </authorList>
    </citation>
    <scope>PROTEIN SEQUENCE</scope>
</reference>
<accession>P84512</accession>
<dbReference type="AlphaFoldDB" id="P84512"/>